<accession>A0A6N8HXN5</accession>
<evidence type="ECO:0000313" key="2">
    <source>
        <dbReference type="Proteomes" id="UP000469440"/>
    </source>
</evidence>
<dbReference type="EMBL" id="VWXL01000046">
    <property type="protein sequence ID" value="MVB10611.1"/>
    <property type="molecule type" value="Genomic_DNA"/>
</dbReference>
<dbReference type="Proteomes" id="UP000469440">
    <property type="component" value="Unassembled WGS sequence"/>
</dbReference>
<sequence length="82" mass="8775">MGNKNNLLARAGLGMPTHMEINGNTEAVVDGCSGVLEYDSDVVRIRTGKLVVRFTGRGLTIKCLTAESLVVTGFFTGIEFLV</sequence>
<organism evidence="1 2">
    <name type="scientific">Caproicibacter fermentans</name>
    <dbReference type="NCBI Taxonomy" id="2576756"/>
    <lineage>
        <taxon>Bacteria</taxon>
        <taxon>Bacillati</taxon>
        <taxon>Bacillota</taxon>
        <taxon>Clostridia</taxon>
        <taxon>Eubacteriales</taxon>
        <taxon>Acutalibacteraceae</taxon>
        <taxon>Caproicibacter</taxon>
    </lineage>
</organism>
<protein>
    <submittedName>
        <fullName evidence="1">YabP family protein</fullName>
    </submittedName>
</protein>
<gene>
    <name evidence="1" type="ORF">CAFE_13060</name>
</gene>
<dbReference type="AlphaFoldDB" id="A0A6N8HXN5"/>
<comment type="caution">
    <text evidence="1">The sequence shown here is derived from an EMBL/GenBank/DDBJ whole genome shotgun (WGS) entry which is preliminary data.</text>
</comment>
<dbReference type="RefSeq" id="WP_066647855.1">
    <property type="nucleotide sequence ID" value="NZ_CP060286.1"/>
</dbReference>
<name>A0A6N8HXN5_9FIRM</name>
<reference evidence="1 2" key="1">
    <citation type="submission" date="2019-09" db="EMBL/GenBank/DDBJ databases">
        <title>Genome sequence of Clostridium sp. EA1.</title>
        <authorList>
            <person name="Poehlein A."/>
            <person name="Bengelsdorf F.R."/>
            <person name="Daniel R."/>
        </authorList>
    </citation>
    <scope>NUCLEOTIDE SEQUENCE [LARGE SCALE GENOMIC DNA]</scope>
    <source>
        <strain evidence="1 2">EA1</strain>
    </source>
</reference>
<dbReference type="Pfam" id="PF07873">
    <property type="entry name" value="YabP"/>
    <property type="match status" value="1"/>
</dbReference>
<dbReference type="InterPro" id="IPR022476">
    <property type="entry name" value="Spore_YabP/YqfC"/>
</dbReference>
<proteinExistence type="predicted"/>
<keyword evidence="2" id="KW-1185">Reference proteome</keyword>
<evidence type="ECO:0000313" key="1">
    <source>
        <dbReference type="EMBL" id="MVB10611.1"/>
    </source>
</evidence>